<gene>
    <name evidence="1" type="ORF">Tci_052315</name>
</gene>
<comment type="caution">
    <text evidence="1">The sequence shown here is derived from an EMBL/GenBank/DDBJ whole genome shotgun (WGS) entry which is preliminary data.</text>
</comment>
<reference evidence="1" key="1">
    <citation type="journal article" date="2019" name="Sci. Rep.">
        <title>Draft genome of Tanacetum cinerariifolium, the natural source of mosquito coil.</title>
        <authorList>
            <person name="Yamashiro T."/>
            <person name="Shiraishi A."/>
            <person name="Satake H."/>
            <person name="Nakayama K."/>
        </authorList>
    </citation>
    <scope>NUCLEOTIDE SEQUENCE</scope>
</reference>
<evidence type="ECO:0000313" key="1">
    <source>
        <dbReference type="EMBL" id="GEU80337.1"/>
    </source>
</evidence>
<accession>A0A6L2N4H3</accession>
<organism evidence="1">
    <name type="scientific">Tanacetum cinerariifolium</name>
    <name type="common">Dalmatian daisy</name>
    <name type="synonym">Chrysanthemum cinerariifolium</name>
    <dbReference type="NCBI Taxonomy" id="118510"/>
    <lineage>
        <taxon>Eukaryota</taxon>
        <taxon>Viridiplantae</taxon>
        <taxon>Streptophyta</taxon>
        <taxon>Embryophyta</taxon>
        <taxon>Tracheophyta</taxon>
        <taxon>Spermatophyta</taxon>
        <taxon>Magnoliopsida</taxon>
        <taxon>eudicotyledons</taxon>
        <taxon>Gunneridae</taxon>
        <taxon>Pentapetalae</taxon>
        <taxon>asterids</taxon>
        <taxon>campanulids</taxon>
        <taxon>Asterales</taxon>
        <taxon>Asteraceae</taxon>
        <taxon>Asteroideae</taxon>
        <taxon>Anthemideae</taxon>
        <taxon>Anthemidinae</taxon>
        <taxon>Tanacetum</taxon>
    </lineage>
</organism>
<name>A0A6L2N4H3_TANCI</name>
<protein>
    <submittedName>
        <fullName evidence="1">Uncharacterized protein</fullName>
    </submittedName>
</protein>
<dbReference type="EMBL" id="BKCJ010008059">
    <property type="protein sequence ID" value="GEU80337.1"/>
    <property type="molecule type" value="Genomic_DNA"/>
</dbReference>
<sequence>METDEVSEWYIAPCFVNGLDAYDGEINLAFDENLISNEYAVKLCLDYEVKKENKIVKKELIFALRGELYLVKFIINLKEDEGEHGVILGRSFIRLVNGIVDFSSEDQLLDFNFDDIPQLDGEGLSQFVCKMGKSSHNKKRAMENLNLFYQDIKPSSPVLETMAYNDKYKKVLDDIWKDKVELDGMIAEEKEEAIEKVKGEALKEKDDTEAFIFPIRLEGKSNETALADTGPDINTMPYRIYEQLGREEIKKVDRRITMINHTQTEAMGILMNVLCQSNSDDEEEYEIKKNKFGAPIYDPKLTAYLNCNNPAERSLALQAVINPFRKISVWKKAFRPGGRAHSLTLLEFARRLGLYHADELDEEGFDVYFQGRMRSDEHFNAQEYWLSINRENNLSLSRSHASAIKYPVLRVVHKMITYGLCQRKNRKRVFSDEVIRSLSALIYCRDLDTTTLRESIDSEGRLIPEDPQPGVSRVAILRPLRESMQDLWKPTSRIFKTAGLRWVPIGKLFESCMSKTDSESSHVSNVDISKIHEYKETLDLSVGTSINVQKEQSFDLHVEVPTIDMIVITSMVELESLFGPLFAEYFNRENQVVSKSFTVTTADASDKRQKQQPDSTSSTLIIATIVTADENFDL</sequence>
<dbReference type="AlphaFoldDB" id="A0A6L2N4H3"/>
<proteinExistence type="predicted"/>